<gene>
    <name evidence="1" type="ORF">Vadar_015507</name>
</gene>
<proteinExistence type="predicted"/>
<comment type="caution">
    <text evidence="1">The sequence shown here is derived from an EMBL/GenBank/DDBJ whole genome shotgun (WGS) entry which is preliminary data.</text>
</comment>
<dbReference type="Proteomes" id="UP000828048">
    <property type="component" value="Chromosome 2"/>
</dbReference>
<evidence type="ECO:0000313" key="2">
    <source>
        <dbReference type="Proteomes" id="UP000828048"/>
    </source>
</evidence>
<keyword evidence="2" id="KW-1185">Reference proteome</keyword>
<dbReference type="EMBL" id="CM037152">
    <property type="protein sequence ID" value="KAH7834390.1"/>
    <property type="molecule type" value="Genomic_DNA"/>
</dbReference>
<accession>A0ACB7X1M1</accession>
<organism evidence="1 2">
    <name type="scientific">Vaccinium darrowii</name>
    <dbReference type="NCBI Taxonomy" id="229202"/>
    <lineage>
        <taxon>Eukaryota</taxon>
        <taxon>Viridiplantae</taxon>
        <taxon>Streptophyta</taxon>
        <taxon>Embryophyta</taxon>
        <taxon>Tracheophyta</taxon>
        <taxon>Spermatophyta</taxon>
        <taxon>Magnoliopsida</taxon>
        <taxon>eudicotyledons</taxon>
        <taxon>Gunneridae</taxon>
        <taxon>Pentapetalae</taxon>
        <taxon>asterids</taxon>
        <taxon>Ericales</taxon>
        <taxon>Ericaceae</taxon>
        <taxon>Vaccinioideae</taxon>
        <taxon>Vaccinieae</taxon>
        <taxon>Vaccinium</taxon>
    </lineage>
</organism>
<sequence length="226" mass="25647">MVRQRIEIKKIDNVTARQVTFSKRRRGLFKKAKELSTLCDAEIALIVFSSTGRLFDYSSSSMGQVFERHNLQTENLMQPNQPSLDLHLDNSRYAVASKEVKEKTLELRRLRGEELHGLSLEELKKLEKTLEGGISRLLKTKTEMFEKEITALKIKEARLMEVNEWLKQQAKVQMGTDKRQTHEQGQSSDQSVITTTNNGSSAAAPPPCQDYNSSDTSLKLSLSFPS</sequence>
<name>A0ACB7X1M1_9ERIC</name>
<evidence type="ECO:0000313" key="1">
    <source>
        <dbReference type="EMBL" id="KAH7834390.1"/>
    </source>
</evidence>
<protein>
    <submittedName>
        <fullName evidence="1">Uncharacterized protein</fullName>
    </submittedName>
</protein>
<reference evidence="1 2" key="1">
    <citation type="journal article" date="2021" name="Hortic Res">
        <title>High-quality reference genome and annotation aids understanding of berry development for evergreen blueberry (Vaccinium darrowii).</title>
        <authorList>
            <person name="Yu J."/>
            <person name="Hulse-Kemp A.M."/>
            <person name="Babiker E."/>
            <person name="Staton M."/>
        </authorList>
    </citation>
    <scope>NUCLEOTIDE SEQUENCE [LARGE SCALE GENOMIC DNA]</scope>
    <source>
        <strain evidence="2">cv. NJ 8807/NJ 8810</strain>
        <tissue evidence="1">Young leaf</tissue>
    </source>
</reference>